<evidence type="ECO:0000313" key="1">
    <source>
        <dbReference type="EMBL" id="AFJ62986.1"/>
    </source>
</evidence>
<sequence length="46" mass="5267">MFYRLSALPALCEKLQQSYLSSSALFIMAALLLKKNLHLFVFFSVL</sequence>
<name>I2C8L2_BACAY</name>
<organism evidence="1 2">
    <name type="scientific">Bacillus amyloliquefaciens (strain Y2)</name>
    <name type="common">Bacillus amyloliquefaciens subsp. plantarum (strain B9601-Y2)</name>
    <dbReference type="NCBI Taxonomy" id="1155777"/>
    <lineage>
        <taxon>Bacteria</taxon>
        <taxon>Bacillati</taxon>
        <taxon>Bacillota</taxon>
        <taxon>Bacilli</taxon>
        <taxon>Bacillales</taxon>
        <taxon>Bacillaceae</taxon>
        <taxon>Bacillus</taxon>
        <taxon>Bacillus amyloliquefaciens group</taxon>
    </lineage>
</organism>
<evidence type="ECO:0000313" key="2">
    <source>
        <dbReference type="Proteomes" id="UP000002878"/>
    </source>
</evidence>
<dbReference type="EMBL" id="CP003332">
    <property type="protein sequence ID" value="AFJ62986.1"/>
    <property type="molecule type" value="Genomic_DNA"/>
</dbReference>
<gene>
    <name evidence="1" type="ORF">MUS_3098</name>
</gene>
<dbReference type="AlphaFoldDB" id="I2C8L2"/>
<accession>I2C8L2</accession>
<proteinExistence type="predicted"/>
<dbReference type="PATRIC" id="fig|1126211.3.peg.2944"/>
<dbReference type="HOGENOM" id="CLU_203659_0_0_9"/>
<protein>
    <submittedName>
        <fullName evidence="1">Uncharacterized protein</fullName>
    </submittedName>
</protein>
<dbReference type="KEGG" id="bqy:MUS_3098"/>
<dbReference type="Proteomes" id="UP000002878">
    <property type="component" value="Chromosome"/>
</dbReference>
<reference evidence="1 2" key="1">
    <citation type="journal article" date="2012" name="J. Biotechnol.">
        <title>Genome sequence of the plant growth promoting strain Bacillus amyloliquefaciens subsp. plantarum B9601-Y2 and expression of mersacidin and other secondary metabolites.</title>
        <authorList>
            <person name="He P."/>
            <person name="Hao K."/>
            <person name="Blom J."/>
            <person name="Ruckert C."/>
            <person name="Vater J."/>
            <person name="Mao Z."/>
            <person name="Wu Y."/>
            <person name="Hou M."/>
            <person name="He P."/>
            <person name="He Y."/>
            <person name="Borriss R."/>
        </authorList>
    </citation>
    <scope>NUCLEOTIDE SEQUENCE [LARGE SCALE GENOMIC DNA]</scope>
    <source>
        <strain evidence="1">Y2</strain>
    </source>
</reference>